<dbReference type="InterPro" id="IPR036390">
    <property type="entry name" value="WH_DNA-bd_sf"/>
</dbReference>
<dbReference type="InterPro" id="IPR000524">
    <property type="entry name" value="Tscrpt_reg_HTH_GntR"/>
</dbReference>
<organism evidence="5 6">
    <name type="scientific">Nocardiopsis suaedae</name>
    <dbReference type="NCBI Taxonomy" id="3018444"/>
    <lineage>
        <taxon>Bacteria</taxon>
        <taxon>Bacillati</taxon>
        <taxon>Actinomycetota</taxon>
        <taxon>Actinomycetes</taxon>
        <taxon>Streptosporangiales</taxon>
        <taxon>Nocardiopsidaceae</taxon>
        <taxon>Nocardiopsis</taxon>
    </lineage>
</organism>
<dbReference type="SUPFAM" id="SSF46785">
    <property type="entry name" value="Winged helix' DNA-binding domain"/>
    <property type="match status" value="1"/>
</dbReference>
<keyword evidence="6" id="KW-1185">Reference proteome</keyword>
<keyword evidence="3" id="KW-0804">Transcription</keyword>
<dbReference type="Proteomes" id="UP001165685">
    <property type="component" value="Unassembled WGS sequence"/>
</dbReference>
<gene>
    <name evidence="5" type="ORF">O4U47_19625</name>
</gene>
<evidence type="ECO:0000256" key="2">
    <source>
        <dbReference type="ARBA" id="ARBA00023125"/>
    </source>
</evidence>
<proteinExistence type="predicted"/>
<sequence>MDARIPEGFGPDDELDYDGPEPVWLQLAAVVAARIEAGVYRPRRPIPSAAQPAGEFGVAVNTARKTVDLLVRLGYVRTVTGKGAYVLERGPEGTSSGEE</sequence>
<protein>
    <submittedName>
        <fullName evidence="5">GntR family transcriptional regulator</fullName>
    </submittedName>
</protein>
<dbReference type="InterPro" id="IPR036388">
    <property type="entry name" value="WH-like_DNA-bd_sf"/>
</dbReference>
<name>A0ABT4TPW2_9ACTN</name>
<dbReference type="Gene3D" id="1.10.10.10">
    <property type="entry name" value="Winged helix-like DNA-binding domain superfamily/Winged helix DNA-binding domain"/>
    <property type="match status" value="1"/>
</dbReference>
<dbReference type="PROSITE" id="PS50949">
    <property type="entry name" value="HTH_GNTR"/>
    <property type="match status" value="1"/>
</dbReference>
<evidence type="ECO:0000256" key="3">
    <source>
        <dbReference type="ARBA" id="ARBA00023163"/>
    </source>
</evidence>
<keyword evidence="1" id="KW-0805">Transcription regulation</keyword>
<accession>A0ABT4TPW2</accession>
<evidence type="ECO:0000313" key="5">
    <source>
        <dbReference type="EMBL" id="MDA2806729.1"/>
    </source>
</evidence>
<dbReference type="EMBL" id="JAQFWP010000040">
    <property type="protein sequence ID" value="MDA2806729.1"/>
    <property type="molecule type" value="Genomic_DNA"/>
</dbReference>
<evidence type="ECO:0000313" key="6">
    <source>
        <dbReference type="Proteomes" id="UP001165685"/>
    </source>
</evidence>
<dbReference type="RefSeq" id="WP_270679365.1">
    <property type="nucleotide sequence ID" value="NZ_JAQFWP010000040.1"/>
</dbReference>
<feature type="domain" description="HTH gntR-type" evidence="4">
    <location>
        <begin position="21"/>
        <end position="89"/>
    </location>
</feature>
<dbReference type="SMART" id="SM00345">
    <property type="entry name" value="HTH_GNTR"/>
    <property type="match status" value="1"/>
</dbReference>
<dbReference type="Pfam" id="PF00392">
    <property type="entry name" value="GntR"/>
    <property type="match status" value="1"/>
</dbReference>
<evidence type="ECO:0000256" key="1">
    <source>
        <dbReference type="ARBA" id="ARBA00023015"/>
    </source>
</evidence>
<comment type="caution">
    <text evidence="5">The sequence shown here is derived from an EMBL/GenBank/DDBJ whole genome shotgun (WGS) entry which is preliminary data.</text>
</comment>
<evidence type="ECO:0000259" key="4">
    <source>
        <dbReference type="PROSITE" id="PS50949"/>
    </source>
</evidence>
<reference evidence="5" key="1">
    <citation type="submission" date="2023-01" db="EMBL/GenBank/DDBJ databases">
        <title>Draft genome sequence of Nocardiopsis sp. LSu2-4 isolated from halophytes.</title>
        <authorList>
            <person name="Duangmal K."/>
            <person name="Chantavorakit T."/>
        </authorList>
    </citation>
    <scope>NUCLEOTIDE SEQUENCE</scope>
    <source>
        <strain evidence="5">LSu2-4</strain>
    </source>
</reference>
<keyword evidence="2" id="KW-0238">DNA-binding</keyword>